<dbReference type="PANTHER" id="PTHR45613:SF207">
    <property type="entry name" value="OS08G0300700 PROTEIN"/>
    <property type="match status" value="1"/>
</dbReference>
<accession>A0AA88APZ1</accession>
<dbReference type="EMBL" id="BTGU01000063">
    <property type="protein sequence ID" value="GMN56355.1"/>
    <property type="molecule type" value="Genomic_DNA"/>
</dbReference>
<dbReference type="NCBIfam" id="TIGR00756">
    <property type="entry name" value="PPR"/>
    <property type="match status" value="11"/>
</dbReference>
<keyword evidence="1" id="KW-0677">Repeat</keyword>
<evidence type="ECO:0000256" key="1">
    <source>
        <dbReference type="ARBA" id="ARBA00022737"/>
    </source>
</evidence>
<feature type="repeat" description="PPR" evidence="2">
    <location>
        <begin position="475"/>
        <end position="509"/>
    </location>
</feature>
<name>A0AA88APZ1_FICCA</name>
<dbReference type="PANTHER" id="PTHR45613">
    <property type="entry name" value="PENTATRICOPEPTIDE REPEAT-CONTAINING PROTEIN"/>
    <property type="match status" value="1"/>
</dbReference>
<feature type="repeat" description="PPR" evidence="2">
    <location>
        <begin position="185"/>
        <end position="220"/>
    </location>
</feature>
<feature type="repeat" description="PPR" evidence="2">
    <location>
        <begin position="221"/>
        <end position="255"/>
    </location>
</feature>
<keyword evidence="4" id="KW-1185">Reference proteome</keyword>
<organism evidence="3 4">
    <name type="scientific">Ficus carica</name>
    <name type="common">Common fig</name>
    <dbReference type="NCBI Taxonomy" id="3494"/>
    <lineage>
        <taxon>Eukaryota</taxon>
        <taxon>Viridiplantae</taxon>
        <taxon>Streptophyta</taxon>
        <taxon>Embryophyta</taxon>
        <taxon>Tracheophyta</taxon>
        <taxon>Spermatophyta</taxon>
        <taxon>Magnoliopsida</taxon>
        <taxon>eudicotyledons</taxon>
        <taxon>Gunneridae</taxon>
        <taxon>Pentapetalae</taxon>
        <taxon>rosids</taxon>
        <taxon>fabids</taxon>
        <taxon>Rosales</taxon>
        <taxon>Moraceae</taxon>
        <taxon>Ficeae</taxon>
        <taxon>Ficus</taxon>
    </lineage>
</organism>
<feature type="repeat" description="PPR" evidence="2">
    <location>
        <begin position="293"/>
        <end position="327"/>
    </location>
</feature>
<feature type="repeat" description="PPR" evidence="2">
    <location>
        <begin position="647"/>
        <end position="681"/>
    </location>
</feature>
<feature type="repeat" description="PPR" evidence="2">
    <location>
        <begin position="328"/>
        <end position="363"/>
    </location>
</feature>
<protein>
    <recommendedName>
        <fullName evidence="5">Pentatricopeptide repeat-containing protein</fullName>
    </recommendedName>
</protein>
<sequence length="725" mass="82353">MAFNSISLSRKSAVLMKQLLSPASILRCYSHRRSENCVENEETDKKNSKTKRARAMSRLINSTPWSTDLESSLSALSPSPLSKTTVLQTLHLITSPSRALQFFKWVPQMGFTHTDQSCFMILEILGRARNLNAARNFLFSIEKKWSVKLEDRFFNSLIRSYGGAGLFQESMKLFATMKEVGISPSVITFNSLLSILLKRGRTNMARNVFDEMLGTYGVIPDTFTFNVLIRGFCMNSMVNEGFHFFKEMSRFKCEPDVITYNTLVDGLCRVGKVDIARNVVRGMSKKSEDLNPNVVTYTTLIRGYCGKQEIDEALFVLEEMTSRGLKPNRITYNTLLKGLCEAQKLDDIKEILEGTMRWGKFVPDTCTFNTLIHAHCQAGRLDEALKVFVKMSELQVQQDSATYSSLIRSLCQRGDYDRAEELFDELLKKEILLSDVGCRPLVAAYNPMFEHLCRNGKTKKAEGIFRQLMRRGTQDPPSYKTLIMGHCREGTFEAGYELLVLMLRRNFVPDAEIYESLINGLLQKDKPLMAKTTLEKMIRSSYILGASTFQRILEELLKMGCTKESANFVTLMLEHKIRQNITLSTNLITLLFSTGMGEKAFEIVKLIYDNGYSVKMEELVGFLCQKSKLSEACKLLQFSLQKHQSVEIEPFNTVIGGLCKIRKVSEAFGLYYELVEKGVHHQLVCLEDLKTALKLAGKSAEADFVSKRMPKEQHLDTSAPFALRR</sequence>
<feature type="repeat" description="PPR" evidence="2">
    <location>
        <begin position="364"/>
        <end position="398"/>
    </location>
</feature>
<reference evidence="3" key="1">
    <citation type="submission" date="2023-07" db="EMBL/GenBank/DDBJ databases">
        <title>draft genome sequence of fig (Ficus carica).</title>
        <authorList>
            <person name="Takahashi T."/>
            <person name="Nishimura K."/>
        </authorList>
    </citation>
    <scope>NUCLEOTIDE SEQUENCE</scope>
</reference>
<comment type="caution">
    <text evidence="3">The sequence shown here is derived from an EMBL/GenBank/DDBJ whole genome shotgun (WGS) entry which is preliminary data.</text>
</comment>
<dbReference type="PROSITE" id="PS51375">
    <property type="entry name" value="PPR"/>
    <property type="match status" value="10"/>
</dbReference>
<feature type="repeat" description="PPR" evidence="2">
    <location>
        <begin position="399"/>
        <end position="433"/>
    </location>
</feature>
<dbReference type="Pfam" id="PF01535">
    <property type="entry name" value="PPR"/>
    <property type="match status" value="4"/>
</dbReference>
<dbReference type="Gene3D" id="1.25.40.10">
    <property type="entry name" value="Tetratricopeptide repeat domain"/>
    <property type="match status" value="6"/>
</dbReference>
<feature type="repeat" description="PPR" evidence="2">
    <location>
        <begin position="256"/>
        <end position="290"/>
    </location>
</feature>
<dbReference type="AlphaFoldDB" id="A0AA88APZ1"/>
<evidence type="ECO:0000313" key="4">
    <source>
        <dbReference type="Proteomes" id="UP001187192"/>
    </source>
</evidence>
<proteinExistence type="predicted"/>
<dbReference type="SUPFAM" id="SSF48452">
    <property type="entry name" value="TPR-like"/>
    <property type="match status" value="1"/>
</dbReference>
<dbReference type="InterPro" id="IPR011990">
    <property type="entry name" value="TPR-like_helical_dom_sf"/>
</dbReference>
<dbReference type="InterPro" id="IPR002885">
    <property type="entry name" value="PPR_rpt"/>
</dbReference>
<feature type="repeat" description="PPR" evidence="2">
    <location>
        <begin position="150"/>
        <end position="184"/>
    </location>
</feature>
<evidence type="ECO:0000313" key="3">
    <source>
        <dbReference type="EMBL" id="GMN56355.1"/>
    </source>
</evidence>
<evidence type="ECO:0000256" key="2">
    <source>
        <dbReference type="PROSITE-ProRule" id="PRU00708"/>
    </source>
</evidence>
<dbReference type="Pfam" id="PF13041">
    <property type="entry name" value="PPR_2"/>
    <property type="match status" value="4"/>
</dbReference>
<gene>
    <name evidence="3" type="ORF">TIFTF001_025464</name>
</gene>
<dbReference type="Proteomes" id="UP001187192">
    <property type="component" value="Unassembled WGS sequence"/>
</dbReference>
<evidence type="ECO:0008006" key="5">
    <source>
        <dbReference type="Google" id="ProtNLM"/>
    </source>
</evidence>